<reference evidence="1 3" key="1">
    <citation type="journal article" date="2015" name="Genome Biol. Evol.">
        <title>Phylogenomic analyses indicate that early fungi evolved digesting cell walls of algal ancestors of land plants.</title>
        <authorList>
            <person name="Chang Y."/>
            <person name="Wang S."/>
            <person name="Sekimoto S."/>
            <person name="Aerts A.L."/>
            <person name="Choi C."/>
            <person name="Clum A."/>
            <person name="LaButti K.M."/>
            <person name="Lindquist E.A."/>
            <person name="Yee Ngan C."/>
            <person name="Ohm R.A."/>
            <person name="Salamov A.A."/>
            <person name="Grigoriev I.V."/>
            <person name="Spatafora J.W."/>
            <person name="Berbee M.L."/>
        </authorList>
    </citation>
    <scope>NUCLEOTIDE SEQUENCE [LARGE SCALE GENOMIC DNA]</scope>
    <source>
        <strain evidence="1 3">JEL478</strain>
    </source>
</reference>
<gene>
    <name evidence="2" type="ORF">M427DRAFT_59316</name>
    <name evidence="1" type="ORF">M427DRAFT_62557</name>
</gene>
<dbReference type="EMBL" id="KQ965831">
    <property type="protein sequence ID" value="KXS10255.1"/>
    <property type="molecule type" value="Genomic_DNA"/>
</dbReference>
<proteinExistence type="predicted"/>
<dbReference type="AlphaFoldDB" id="A0A139A156"/>
<organism evidence="1 3">
    <name type="scientific">Gonapodya prolifera (strain JEL478)</name>
    <name type="common">Monoblepharis prolifera</name>
    <dbReference type="NCBI Taxonomy" id="1344416"/>
    <lineage>
        <taxon>Eukaryota</taxon>
        <taxon>Fungi</taxon>
        <taxon>Fungi incertae sedis</taxon>
        <taxon>Chytridiomycota</taxon>
        <taxon>Chytridiomycota incertae sedis</taxon>
        <taxon>Monoblepharidomycetes</taxon>
        <taxon>Monoblepharidales</taxon>
        <taxon>Gonapodyaceae</taxon>
        <taxon>Gonapodya</taxon>
    </lineage>
</organism>
<name>A0A139A156_GONPJ</name>
<protein>
    <submittedName>
        <fullName evidence="1">Uncharacterized protein</fullName>
    </submittedName>
</protein>
<accession>A0A139A156</accession>
<keyword evidence="3" id="KW-1185">Reference proteome</keyword>
<dbReference type="Proteomes" id="UP000070544">
    <property type="component" value="Unassembled WGS sequence"/>
</dbReference>
<dbReference type="EMBL" id="KQ965786">
    <property type="protein sequence ID" value="KXS12574.1"/>
    <property type="molecule type" value="Genomic_DNA"/>
</dbReference>
<sequence length="81" mass="8631">MGFLGFSVVEDPWCDGAGPMCEGALVCVPRVLQYLPGSLVCKFDDIGDVLEDWPEQVVSPVDSGLAVIQGEKNAVDDGMWG</sequence>
<evidence type="ECO:0000313" key="3">
    <source>
        <dbReference type="Proteomes" id="UP000070544"/>
    </source>
</evidence>
<evidence type="ECO:0000313" key="1">
    <source>
        <dbReference type="EMBL" id="KXS10255.1"/>
    </source>
</evidence>
<evidence type="ECO:0000313" key="2">
    <source>
        <dbReference type="EMBL" id="KXS12574.1"/>
    </source>
</evidence>